<dbReference type="GO" id="GO:0005737">
    <property type="term" value="C:cytoplasm"/>
    <property type="evidence" value="ECO:0007669"/>
    <property type="project" value="TreeGrafter"/>
</dbReference>
<dbReference type="GO" id="GO:0016020">
    <property type="term" value="C:membrane"/>
    <property type="evidence" value="ECO:0007669"/>
    <property type="project" value="TreeGrafter"/>
</dbReference>
<accession>A0A1D2AIL9</accession>
<dbReference type="GO" id="GO:0006508">
    <property type="term" value="P:proteolysis"/>
    <property type="evidence" value="ECO:0007669"/>
    <property type="project" value="TreeGrafter"/>
</dbReference>
<dbReference type="Gene3D" id="2.60.40.1910">
    <property type="match status" value="1"/>
</dbReference>
<evidence type="ECO:0000313" key="3">
    <source>
        <dbReference type="EMBL" id="JAT78941.1"/>
    </source>
</evidence>
<organism evidence="3">
    <name type="scientific">Ornithodoros brasiliensis</name>
    <name type="common">Mouro tick</name>
    <dbReference type="NCBI Taxonomy" id="888526"/>
    <lineage>
        <taxon>Eukaryota</taxon>
        <taxon>Metazoa</taxon>
        <taxon>Ecdysozoa</taxon>
        <taxon>Arthropoda</taxon>
        <taxon>Chelicerata</taxon>
        <taxon>Arachnida</taxon>
        <taxon>Acari</taxon>
        <taxon>Parasitiformes</taxon>
        <taxon>Ixodida</taxon>
        <taxon>Ixodoidea</taxon>
        <taxon>Argasidae</taxon>
        <taxon>Ornithodorinae</taxon>
        <taxon>Ornithodoros</taxon>
    </lineage>
</organism>
<dbReference type="InterPro" id="IPR024571">
    <property type="entry name" value="ERAP1-like_C_dom"/>
</dbReference>
<dbReference type="AlphaFoldDB" id="A0A1D2AIL9"/>
<dbReference type="FunFam" id="2.60.40.1910:FF:000006">
    <property type="entry name" value="Aminopeptidase"/>
    <property type="match status" value="1"/>
</dbReference>
<evidence type="ECO:0000259" key="2">
    <source>
        <dbReference type="Pfam" id="PF11838"/>
    </source>
</evidence>
<dbReference type="PANTHER" id="PTHR11533:SF299">
    <property type="entry name" value="AMINOPEPTIDASE"/>
    <property type="match status" value="1"/>
</dbReference>
<dbReference type="EMBL" id="GETE01000755">
    <property type="protein sequence ID" value="JAT78941.1"/>
    <property type="molecule type" value="Transcribed_RNA"/>
</dbReference>
<keyword evidence="3" id="KW-0031">Aminopeptidase</keyword>
<feature type="domain" description="ERAP1-like C-terminal" evidence="2">
    <location>
        <begin position="110"/>
        <end position="297"/>
    </location>
</feature>
<dbReference type="GO" id="GO:0070006">
    <property type="term" value="F:metalloaminopeptidase activity"/>
    <property type="evidence" value="ECO:0007669"/>
    <property type="project" value="TreeGrafter"/>
</dbReference>
<keyword evidence="3" id="KW-0378">Hydrolase</keyword>
<feature type="non-terminal residue" evidence="3">
    <location>
        <position position="297"/>
    </location>
</feature>
<dbReference type="Gene3D" id="1.10.390.10">
    <property type="entry name" value="Neutral Protease Domain 2"/>
    <property type="match status" value="1"/>
</dbReference>
<dbReference type="Pfam" id="PF11838">
    <property type="entry name" value="ERAP1_C"/>
    <property type="match status" value="1"/>
</dbReference>
<dbReference type="Gene3D" id="1.25.50.20">
    <property type="match status" value="1"/>
</dbReference>
<sequence>KNARTEHLWDAFTNVTSGQLNVEEVMNTWTRQKGYPLIQLKLSGGHLWANQTRFRLVGDESDEATTDDLSEFGYKWFVPLTVMTDDNQMSQLYWMNKTDVQIPFNGTPKWIKANTNQTGFYRVNYEESNWKALIEQLNTEHEVLSASDRAGLLDDAFTLARTGELAVPLAMNLTNYLSKEHHFAPWATALPHFFDLVKLGWDSPWLPRLKAHALQLLRPVVKKLGWKDEGLHLEKKLRAEVLLSGLRLGDEEVFQEAMKRFYEWTNGSQVPANLKDIVYRAGIIRGGRKEWNFCWNR</sequence>
<dbReference type="GO" id="GO:0008270">
    <property type="term" value="F:zinc ion binding"/>
    <property type="evidence" value="ECO:0007669"/>
    <property type="project" value="TreeGrafter"/>
</dbReference>
<dbReference type="PANTHER" id="PTHR11533">
    <property type="entry name" value="PROTEASE M1 ZINC METALLOPROTEASE"/>
    <property type="match status" value="1"/>
</dbReference>
<dbReference type="InterPro" id="IPR027268">
    <property type="entry name" value="Peptidase_M4/M1_CTD_sf"/>
</dbReference>
<keyword evidence="3" id="KW-0645">Protease</keyword>
<dbReference type="GO" id="GO:0043171">
    <property type="term" value="P:peptide catabolic process"/>
    <property type="evidence" value="ECO:0007669"/>
    <property type="project" value="TreeGrafter"/>
</dbReference>
<proteinExistence type="inferred from homology"/>
<dbReference type="InterPro" id="IPR050344">
    <property type="entry name" value="Peptidase_M1_aminopeptidases"/>
</dbReference>
<protein>
    <submittedName>
        <fullName evidence="3">Endoplasmic reticulum aminopeptidase 2 like</fullName>
    </submittedName>
</protein>
<comment type="similarity">
    <text evidence="1">Belongs to the peptidase M1 family.</text>
</comment>
<feature type="non-terminal residue" evidence="3">
    <location>
        <position position="1"/>
    </location>
</feature>
<evidence type="ECO:0000256" key="1">
    <source>
        <dbReference type="ARBA" id="ARBA00010136"/>
    </source>
</evidence>
<name>A0A1D2AIL9_ORNBR</name>
<dbReference type="GO" id="GO:0042277">
    <property type="term" value="F:peptide binding"/>
    <property type="evidence" value="ECO:0007669"/>
    <property type="project" value="TreeGrafter"/>
</dbReference>
<dbReference type="GO" id="GO:0005615">
    <property type="term" value="C:extracellular space"/>
    <property type="evidence" value="ECO:0007669"/>
    <property type="project" value="TreeGrafter"/>
</dbReference>
<reference evidence="3" key="1">
    <citation type="submission" date="2016-07" db="EMBL/GenBank/DDBJ databases">
        <title>Salivary Glands transcriptome analysis on engorged females of Ornithodoros brasiliensis (Acari:Argasidae).</title>
        <authorList>
            <person name="Simons S.M."/>
            <person name="Carvalho E."/>
            <person name="Junqueira-de-Azevedo I."/>
            <person name="Ho P.L."/>
            <person name="Giovanni D."/>
            <person name="Mendonca R."/>
            <person name="Onofrio V."/>
            <person name="Landulfo G."/>
            <person name="Ramirez D."/>
            <person name="Barros-Battesti D."/>
        </authorList>
    </citation>
    <scope>NUCLEOTIDE SEQUENCE</scope>
    <source>
        <strain evidence="3">Female</strain>
        <tissue evidence="3">Salivary gland</tissue>
    </source>
</reference>